<reference evidence="2" key="2">
    <citation type="submission" date="2020-05" db="UniProtKB">
        <authorList>
            <consortium name="EnsemblMetazoa"/>
        </authorList>
    </citation>
    <scope>IDENTIFICATION</scope>
    <source>
        <strain evidence="2">IAEA</strain>
    </source>
</reference>
<dbReference type="VEuPathDB" id="VectorBase:GPPI028530"/>
<proteinExistence type="predicted"/>
<evidence type="ECO:0000256" key="1">
    <source>
        <dbReference type="SAM" id="Phobius"/>
    </source>
</evidence>
<dbReference type="AlphaFoldDB" id="A0A1B0BFN3"/>
<dbReference type="Proteomes" id="UP000092460">
    <property type="component" value="Unassembled WGS sequence"/>
</dbReference>
<evidence type="ECO:0000313" key="2">
    <source>
        <dbReference type="EnsemblMetazoa" id="GPPI028530-PA"/>
    </source>
</evidence>
<organism evidence="2 3">
    <name type="scientific">Glossina palpalis gambiensis</name>
    <dbReference type="NCBI Taxonomy" id="67801"/>
    <lineage>
        <taxon>Eukaryota</taxon>
        <taxon>Metazoa</taxon>
        <taxon>Ecdysozoa</taxon>
        <taxon>Arthropoda</taxon>
        <taxon>Hexapoda</taxon>
        <taxon>Insecta</taxon>
        <taxon>Pterygota</taxon>
        <taxon>Neoptera</taxon>
        <taxon>Endopterygota</taxon>
        <taxon>Diptera</taxon>
        <taxon>Brachycera</taxon>
        <taxon>Muscomorpha</taxon>
        <taxon>Hippoboscoidea</taxon>
        <taxon>Glossinidae</taxon>
        <taxon>Glossina</taxon>
    </lineage>
</organism>
<keyword evidence="1" id="KW-0812">Transmembrane</keyword>
<protein>
    <submittedName>
        <fullName evidence="2">Uncharacterized protein</fullName>
    </submittedName>
</protein>
<dbReference type="PROSITE" id="PS51257">
    <property type="entry name" value="PROKAR_LIPOPROTEIN"/>
    <property type="match status" value="1"/>
</dbReference>
<evidence type="ECO:0000313" key="3">
    <source>
        <dbReference type="Proteomes" id="UP000092460"/>
    </source>
</evidence>
<keyword evidence="3" id="KW-1185">Reference proteome</keyword>
<dbReference type="EnsemblMetazoa" id="GPPI028530-RA">
    <property type="protein sequence ID" value="GPPI028530-PA"/>
    <property type="gene ID" value="GPPI028530"/>
</dbReference>
<name>A0A1B0BFN3_9MUSC</name>
<dbReference type="EMBL" id="JXJN01013596">
    <property type="status" value="NOT_ANNOTATED_CDS"/>
    <property type="molecule type" value="Genomic_DNA"/>
</dbReference>
<keyword evidence="1" id="KW-0472">Membrane</keyword>
<keyword evidence="1" id="KW-1133">Transmembrane helix</keyword>
<accession>A0A1B0BFN3</accession>
<feature type="transmembrane region" description="Helical" evidence="1">
    <location>
        <begin position="80"/>
        <end position="97"/>
    </location>
</feature>
<sequence>MRESYANGSAVLSLSCHCTMPQLNHIRGKLFDDNDDNDVDDVDDIACSCYCPLRHTIWPSSHQNFMLKLTNLFTNLLKRYFFPTVSLYIYIWLRLLVHQSHRRHQHHQRFYYDILHQDL</sequence>
<reference evidence="3" key="1">
    <citation type="submission" date="2015-01" db="EMBL/GenBank/DDBJ databases">
        <authorList>
            <person name="Aksoy S."/>
            <person name="Warren W."/>
            <person name="Wilson R.K."/>
        </authorList>
    </citation>
    <scope>NUCLEOTIDE SEQUENCE [LARGE SCALE GENOMIC DNA]</scope>
    <source>
        <strain evidence="3">IAEA</strain>
    </source>
</reference>